<keyword evidence="2 4" id="KW-0238">DNA-binding</keyword>
<accession>A0A2W5NAT8</accession>
<dbReference type="PROSITE" id="PS50977">
    <property type="entry name" value="HTH_TETR_2"/>
    <property type="match status" value="1"/>
</dbReference>
<name>A0A2W5NAT8_RHOSU</name>
<dbReference type="Pfam" id="PF00440">
    <property type="entry name" value="TetR_N"/>
    <property type="match status" value="1"/>
</dbReference>
<dbReference type="PROSITE" id="PS01081">
    <property type="entry name" value="HTH_TETR_1"/>
    <property type="match status" value="1"/>
</dbReference>
<dbReference type="Proteomes" id="UP000249185">
    <property type="component" value="Unassembled WGS sequence"/>
</dbReference>
<organism evidence="6 7">
    <name type="scientific">Rhodovulum sulfidophilum</name>
    <name type="common">Rhodobacter sulfidophilus</name>
    <dbReference type="NCBI Taxonomy" id="35806"/>
    <lineage>
        <taxon>Bacteria</taxon>
        <taxon>Pseudomonadati</taxon>
        <taxon>Pseudomonadota</taxon>
        <taxon>Alphaproteobacteria</taxon>
        <taxon>Rhodobacterales</taxon>
        <taxon>Paracoccaceae</taxon>
        <taxon>Rhodovulum</taxon>
    </lineage>
</organism>
<gene>
    <name evidence="6" type="ORF">DI556_10930</name>
</gene>
<proteinExistence type="predicted"/>
<dbReference type="Gene3D" id="1.10.357.10">
    <property type="entry name" value="Tetracycline Repressor, domain 2"/>
    <property type="match status" value="1"/>
</dbReference>
<dbReference type="InterPro" id="IPR023772">
    <property type="entry name" value="DNA-bd_HTH_TetR-type_CS"/>
</dbReference>
<evidence type="ECO:0000313" key="6">
    <source>
        <dbReference type="EMBL" id="PZQ49379.1"/>
    </source>
</evidence>
<dbReference type="InterPro" id="IPR036271">
    <property type="entry name" value="Tet_transcr_reg_TetR-rel_C_sf"/>
</dbReference>
<keyword evidence="3" id="KW-0804">Transcription</keyword>
<dbReference type="InterPro" id="IPR039536">
    <property type="entry name" value="TetR_C_Proteobacteria"/>
</dbReference>
<dbReference type="GO" id="GO:0003700">
    <property type="term" value="F:DNA-binding transcription factor activity"/>
    <property type="evidence" value="ECO:0007669"/>
    <property type="project" value="TreeGrafter"/>
</dbReference>
<keyword evidence="1" id="KW-0805">Transcription regulation</keyword>
<comment type="caution">
    <text evidence="6">The sequence shown here is derived from an EMBL/GenBank/DDBJ whole genome shotgun (WGS) entry which is preliminary data.</text>
</comment>
<dbReference type="InterPro" id="IPR001647">
    <property type="entry name" value="HTH_TetR"/>
</dbReference>
<reference evidence="6 7" key="1">
    <citation type="submission" date="2017-08" db="EMBL/GenBank/DDBJ databases">
        <title>Infants hospitalized years apart are colonized by the same room-sourced microbial strains.</title>
        <authorList>
            <person name="Brooks B."/>
            <person name="Olm M.R."/>
            <person name="Firek B.A."/>
            <person name="Baker R."/>
            <person name="Thomas B.C."/>
            <person name="Morowitz M.J."/>
            <person name="Banfield J.F."/>
        </authorList>
    </citation>
    <scope>NUCLEOTIDE SEQUENCE [LARGE SCALE GENOMIC DNA]</scope>
    <source>
        <strain evidence="6">S2_005_002_R2_34</strain>
    </source>
</reference>
<dbReference type="PRINTS" id="PR00455">
    <property type="entry name" value="HTHTETR"/>
</dbReference>
<evidence type="ECO:0000313" key="7">
    <source>
        <dbReference type="Proteomes" id="UP000249185"/>
    </source>
</evidence>
<dbReference type="PANTHER" id="PTHR30055:SF146">
    <property type="entry name" value="HTH-TYPE TRANSCRIPTIONAL DUAL REGULATOR CECR"/>
    <property type="match status" value="1"/>
</dbReference>
<feature type="DNA-binding region" description="H-T-H motif" evidence="4">
    <location>
        <begin position="49"/>
        <end position="68"/>
    </location>
</feature>
<evidence type="ECO:0000259" key="5">
    <source>
        <dbReference type="PROSITE" id="PS50977"/>
    </source>
</evidence>
<evidence type="ECO:0000256" key="2">
    <source>
        <dbReference type="ARBA" id="ARBA00023125"/>
    </source>
</evidence>
<dbReference type="Pfam" id="PF14246">
    <property type="entry name" value="TetR_C_7"/>
    <property type="match status" value="1"/>
</dbReference>
<dbReference type="SUPFAM" id="SSF48498">
    <property type="entry name" value="Tetracyclin repressor-like, C-terminal domain"/>
    <property type="match status" value="1"/>
</dbReference>
<dbReference type="PANTHER" id="PTHR30055">
    <property type="entry name" value="HTH-TYPE TRANSCRIPTIONAL REGULATOR RUTR"/>
    <property type="match status" value="1"/>
</dbReference>
<dbReference type="InterPro" id="IPR009057">
    <property type="entry name" value="Homeodomain-like_sf"/>
</dbReference>
<dbReference type="SUPFAM" id="SSF46689">
    <property type="entry name" value="Homeodomain-like"/>
    <property type="match status" value="1"/>
</dbReference>
<sequence>MKMDQEATYPSLRCQGGAMTRSERGEQKIAQILDGARAVFLADGYEGASVDDIARAAGISKATLYRHFPDKTALFSAVLAQECRMQAEFHPEFCYRDRPIDEFLLDLARDVLNFSLGEFGQSIYRIAVAETARFPHIGKTFYDTGAEMNQIRLAPALIAAVERGELMELDPDYAAHVFYGICKADLFTRRLFQIGDHPNAEEIEAHARRAVMTFMRAFGSCRAVERALRAEKAR</sequence>
<dbReference type="FunFam" id="1.10.10.60:FF:000141">
    <property type="entry name" value="TetR family transcriptional regulator"/>
    <property type="match status" value="1"/>
</dbReference>
<dbReference type="EMBL" id="QFPW01000007">
    <property type="protein sequence ID" value="PZQ49379.1"/>
    <property type="molecule type" value="Genomic_DNA"/>
</dbReference>
<dbReference type="Gene3D" id="1.10.10.60">
    <property type="entry name" value="Homeodomain-like"/>
    <property type="match status" value="1"/>
</dbReference>
<evidence type="ECO:0000256" key="1">
    <source>
        <dbReference type="ARBA" id="ARBA00023015"/>
    </source>
</evidence>
<protein>
    <submittedName>
        <fullName evidence="6">TetR/AcrR family transcriptional regulator</fullName>
    </submittedName>
</protein>
<dbReference type="AlphaFoldDB" id="A0A2W5NAT8"/>
<evidence type="ECO:0000256" key="3">
    <source>
        <dbReference type="ARBA" id="ARBA00023163"/>
    </source>
</evidence>
<dbReference type="GO" id="GO:0000976">
    <property type="term" value="F:transcription cis-regulatory region binding"/>
    <property type="evidence" value="ECO:0007669"/>
    <property type="project" value="TreeGrafter"/>
</dbReference>
<evidence type="ECO:0000256" key="4">
    <source>
        <dbReference type="PROSITE-ProRule" id="PRU00335"/>
    </source>
</evidence>
<feature type="domain" description="HTH tetR-type" evidence="5">
    <location>
        <begin position="26"/>
        <end position="86"/>
    </location>
</feature>
<dbReference type="InterPro" id="IPR050109">
    <property type="entry name" value="HTH-type_TetR-like_transc_reg"/>
</dbReference>